<dbReference type="Gene3D" id="3.40.50.150">
    <property type="entry name" value="Vaccinia Virus protein VP39"/>
    <property type="match status" value="1"/>
</dbReference>
<evidence type="ECO:0000313" key="8">
    <source>
        <dbReference type="EMBL" id="UTD00332.1"/>
    </source>
</evidence>
<dbReference type="Proteomes" id="UP001056981">
    <property type="component" value="Chromosome"/>
</dbReference>
<dbReference type="GO" id="GO:0006298">
    <property type="term" value="P:mismatch repair"/>
    <property type="evidence" value="ECO:0007669"/>
    <property type="project" value="TreeGrafter"/>
</dbReference>
<dbReference type="InterPro" id="IPR012327">
    <property type="entry name" value="MeTrfase_D12"/>
</dbReference>
<dbReference type="GO" id="GO:0009007">
    <property type="term" value="F:site-specific DNA-methyltransferase (adenine-specific) activity"/>
    <property type="evidence" value="ECO:0007669"/>
    <property type="project" value="UniProtKB-EC"/>
</dbReference>
<dbReference type="InterPro" id="IPR023095">
    <property type="entry name" value="Ade_MeTrfase_dom_2"/>
</dbReference>
<evidence type="ECO:0000256" key="4">
    <source>
        <dbReference type="ARBA" id="ARBA00022679"/>
    </source>
</evidence>
<dbReference type="EMBL" id="CP051635">
    <property type="protein sequence ID" value="UTD00332.1"/>
    <property type="molecule type" value="Genomic_DNA"/>
</dbReference>
<reference evidence="8" key="1">
    <citation type="submission" date="2020-04" db="EMBL/GenBank/DDBJ databases">
        <title>Comparative genomics of oral phylogroup-2 Treponema strains.</title>
        <authorList>
            <person name="Zeng H."/>
            <person name="Chan Y.K."/>
            <person name="Watt R.M."/>
        </authorList>
    </citation>
    <scope>NUCLEOTIDE SEQUENCE</scope>
    <source>
        <strain evidence="8">OMZ 905</strain>
    </source>
</reference>
<dbReference type="InterPro" id="IPR029063">
    <property type="entry name" value="SAM-dependent_MTases_sf"/>
</dbReference>
<proteinExistence type="inferred from homology"/>
<dbReference type="GO" id="GO:0032259">
    <property type="term" value="P:methylation"/>
    <property type="evidence" value="ECO:0007669"/>
    <property type="project" value="UniProtKB-KW"/>
</dbReference>
<evidence type="ECO:0000256" key="3">
    <source>
        <dbReference type="ARBA" id="ARBA00022603"/>
    </source>
</evidence>
<dbReference type="PANTHER" id="PTHR30481">
    <property type="entry name" value="DNA ADENINE METHYLASE"/>
    <property type="match status" value="1"/>
</dbReference>
<evidence type="ECO:0000256" key="6">
    <source>
        <dbReference type="ARBA" id="ARBA00047942"/>
    </source>
</evidence>
<dbReference type="InterPro" id="IPR012263">
    <property type="entry name" value="M_m6A_EcoRV"/>
</dbReference>
<keyword evidence="3 8" id="KW-0489">Methyltransferase</keyword>
<dbReference type="GO" id="GO:0009307">
    <property type="term" value="P:DNA restriction-modification system"/>
    <property type="evidence" value="ECO:0007669"/>
    <property type="project" value="InterPro"/>
</dbReference>
<dbReference type="RefSeq" id="WP_253718282.1">
    <property type="nucleotide sequence ID" value="NZ_CP051522.1"/>
</dbReference>
<name>A0A9Q9EXF1_TREDN</name>
<dbReference type="PRINTS" id="PR00505">
    <property type="entry name" value="D12N6MTFRASE"/>
</dbReference>
<gene>
    <name evidence="8" type="ORF">E4N86_06300</name>
</gene>
<dbReference type="PANTHER" id="PTHR30481:SF3">
    <property type="entry name" value="DNA ADENINE METHYLASE"/>
    <property type="match status" value="1"/>
</dbReference>
<keyword evidence="5" id="KW-0949">S-adenosyl-L-methionine</keyword>
<dbReference type="GO" id="GO:1904047">
    <property type="term" value="F:S-adenosyl-L-methionine binding"/>
    <property type="evidence" value="ECO:0007669"/>
    <property type="project" value="TreeGrafter"/>
</dbReference>
<dbReference type="GO" id="GO:0043565">
    <property type="term" value="F:sequence-specific DNA binding"/>
    <property type="evidence" value="ECO:0007669"/>
    <property type="project" value="TreeGrafter"/>
</dbReference>
<comment type="similarity">
    <text evidence="1">Belongs to the N(4)/N(6)-methyltransferase family.</text>
</comment>
<feature type="binding site" evidence="7">
    <location>
        <position position="12"/>
    </location>
    <ligand>
        <name>S-adenosyl-L-methionine</name>
        <dbReference type="ChEBI" id="CHEBI:59789"/>
    </ligand>
</feature>
<sequence>MNYLTVKPFVKWAGGKTQLLEKIRTKYPKTIEKYCEPFLGGGAVLLDVLANFTPKEVLVNDINKDLINTYKQIQKEPEHIIQQLSELQEFFWNAEASERKSFYLKQREKFNTLQLDTGKNIEKAALFIFLNKTCFNGLYRVNSKGLFNVPIGSYKWPPICDEKNIRLCSQLLQNVQISCADFFSVLDFIDSKTFVYLDPPYRPISQTSFFTAYSEFGFTDQEQRKLKDFVDSITKKGARAVISNSDPKNNNTNDNFFDDLYKMYKIDRIAAKRMINSRASKRGNINELLIYNF</sequence>
<dbReference type="SUPFAM" id="SSF53335">
    <property type="entry name" value="S-adenosyl-L-methionine-dependent methyltransferases"/>
    <property type="match status" value="1"/>
</dbReference>
<dbReference type="REBASE" id="641482">
    <property type="entry name" value="M.Tde905ORF6300P"/>
</dbReference>
<dbReference type="Pfam" id="PF02086">
    <property type="entry name" value="MethyltransfD12"/>
    <property type="match status" value="1"/>
</dbReference>
<feature type="binding site" evidence="7">
    <location>
        <position position="16"/>
    </location>
    <ligand>
        <name>S-adenosyl-L-methionine</name>
        <dbReference type="ChEBI" id="CHEBI:59789"/>
    </ligand>
</feature>
<dbReference type="NCBIfam" id="TIGR00571">
    <property type="entry name" value="dam"/>
    <property type="match status" value="1"/>
</dbReference>
<accession>A0A9Q9EXF1</accession>
<feature type="binding site" evidence="7">
    <location>
        <position position="198"/>
    </location>
    <ligand>
        <name>S-adenosyl-L-methionine</name>
        <dbReference type="ChEBI" id="CHEBI:59789"/>
    </ligand>
</feature>
<keyword evidence="4" id="KW-0808">Transferase</keyword>
<evidence type="ECO:0000256" key="1">
    <source>
        <dbReference type="ARBA" id="ARBA00006594"/>
    </source>
</evidence>
<dbReference type="EC" id="2.1.1.72" evidence="2"/>
<comment type="catalytic activity">
    <reaction evidence="6">
        <text>a 2'-deoxyadenosine in DNA + S-adenosyl-L-methionine = an N(6)-methyl-2'-deoxyadenosine in DNA + S-adenosyl-L-homocysteine + H(+)</text>
        <dbReference type="Rhea" id="RHEA:15197"/>
        <dbReference type="Rhea" id="RHEA-COMP:12418"/>
        <dbReference type="Rhea" id="RHEA-COMP:12419"/>
        <dbReference type="ChEBI" id="CHEBI:15378"/>
        <dbReference type="ChEBI" id="CHEBI:57856"/>
        <dbReference type="ChEBI" id="CHEBI:59789"/>
        <dbReference type="ChEBI" id="CHEBI:90615"/>
        <dbReference type="ChEBI" id="CHEBI:90616"/>
        <dbReference type="EC" id="2.1.1.72"/>
    </reaction>
</comment>
<dbReference type="AlphaFoldDB" id="A0A9Q9EXF1"/>
<organism evidence="8 9">
    <name type="scientific">Treponema denticola</name>
    <dbReference type="NCBI Taxonomy" id="158"/>
    <lineage>
        <taxon>Bacteria</taxon>
        <taxon>Pseudomonadati</taxon>
        <taxon>Spirochaetota</taxon>
        <taxon>Spirochaetia</taxon>
        <taxon>Spirochaetales</taxon>
        <taxon>Treponemataceae</taxon>
        <taxon>Treponema</taxon>
    </lineage>
</organism>
<evidence type="ECO:0000256" key="7">
    <source>
        <dbReference type="PIRSR" id="PIRSR000398-1"/>
    </source>
</evidence>
<evidence type="ECO:0000313" key="9">
    <source>
        <dbReference type="Proteomes" id="UP001056981"/>
    </source>
</evidence>
<dbReference type="Gene3D" id="1.10.1020.10">
    <property type="entry name" value="Adenine-specific Methyltransferase, Domain 2"/>
    <property type="match status" value="1"/>
</dbReference>
<evidence type="ECO:0000256" key="5">
    <source>
        <dbReference type="ARBA" id="ARBA00022691"/>
    </source>
</evidence>
<feature type="binding site" evidence="7">
    <location>
        <position position="61"/>
    </location>
    <ligand>
        <name>S-adenosyl-L-methionine</name>
        <dbReference type="ChEBI" id="CHEBI:59789"/>
    </ligand>
</feature>
<protein>
    <recommendedName>
        <fullName evidence="2">site-specific DNA-methyltransferase (adenine-specific)</fullName>
        <ecNumber evidence="2">2.1.1.72</ecNumber>
    </recommendedName>
</protein>
<dbReference type="PIRSF" id="PIRSF000398">
    <property type="entry name" value="M_m6A_EcoRV"/>
    <property type="match status" value="1"/>
</dbReference>
<evidence type="ECO:0000256" key="2">
    <source>
        <dbReference type="ARBA" id="ARBA00011900"/>
    </source>
</evidence>